<dbReference type="RefSeq" id="WP_354554036.1">
    <property type="nucleotide sequence ID" value="NZ_JBEPMB010000001.1"/>
</dbReference>
<evidence type="ECO:0000259" key="1">
    <source>
        <dbReference type="SMART" id="SM00470"/>
    </source>
</evidence>
<dbReference type="PANTHER" id="PTHR33375:SF1">
    <property type="entry name" value="CHROMOSOME-PARTITIONING PROTEIN PARB-RELATED"/>
    <property type="match status" value="1"/>
</dbReference>
<accession>A0ABV2ITG0</accession>
<proteinExistence type="predicted"/>
<name>A0ABV2ITG0_9HYPH</name>
<organism evidence="2 3">
    <name type="scientific">Rhizobium aquaticum</name>
    <dbReference type="NCBI Taxonomy" id="1549636"/>
    <lineage>
        <taxon>Bacteria</taxon>
        <taxon>Pseudomonadati</taxon>
        <taxon>Pseudomonadota</taxon>
        <taxon>Alphaproteobacteria</taxon>
        <taxon>Hyphomicrobiales</taxon>
        <taxon>Rhizobiaceae</taxon>
        <taxon>Rhizobium/Agrobacterium group</taxon>
        <taxon>Rhizobium</taxon>
    </lineage>
</organism>
<dbReference type="InterPro" id="IPR050336">
    <property type="entry name" value="Chromosome_partition/occlusion"/>
</dbReference>
<evidence type="ECO:0000313" key="3">
    <source>
        <dbReference type="Proteomes" id="UP001549047"/>
    </source>
</evidence>
<dbReference type="Proteomes" id="UP001549047">
    <property type="component" value="Unassembled WGS sequence"/>
</dbReference>
<reference evidence="2 3" key="1">
    <citation type="submission" date="2024-06" db="EMBL/GenBank/DDBJ databases">
        <title>Genomic Encyclopedia of Type Strains, Phase IV (KMG-IV): sequencing the most valuable type-strain genomes for metagenomic binning, comparative biology and taxonomic classification.</title>
        <authorList>
            <person name="Goeker M."/>
        </authorList>
    </citation>
    <scope>NUCLEOTIDE SEQUENCE [LARGE SCALE GENOMIC DNA]</scope>
    <source>
        <strain evidence="2 3">DSM 29780</strain>
    </source>
</reference>
<gene>
    <name evidence="2" type="ORF">ABID16_000080</name>
</gene>
<dbReference type="PANTHER" id="PTHR33375">
    <property type="entry name" value="CHROMOSOME-PARTITIONING PROTEIN PARB-RELATED"/>
    <property type="match status" value="1"/>
</dbReference>
<keyword evidence="3" id="KW-1185">Reference proteome</keyword>
<dbReference type="InterPro" id="IPR003115">
    <property type="entry name" value="ParB_N"/>
</dbReference>
<protein>
    <submittedName>
        <fullName evidence="2">ParB family chromosome partitioning protein</fullName>
    </submittedName>
</protein>
<dbReference type="SMART" id="SM00470">
    <property type="entry name" value="ParB"/>
    <property type="match status" value="1"/>
</dbReference>
<comment type="caution">
    <text evidence="2">The sequence shown here is derived from an EMBL/GenBank/DDBJ whole genome shotgun (WGS) entry which is preliminary data.</text>
</comment>
<dbReference type="EMBL" id="JBEPMB010000001">
    <property type="protein sequence ID" value="MET3611775.1"/>
    <property type="molecule type" value="Genomic_DNA"/>
</dbReference>
<evidence type="ECO:0000313" key="2">
    <source>
        <dbReference type="EMBL" id="MET3611775.1"/>
    </source>
</evidence>
<dbReference type="SUPFAM" id="SSF110849">
    <property type="entry name" value="ParB/Sulfiredoxin"/>
    <property type="match status" value="1"/>
</dbReference>
<sequence>MMPKTQKATISVPAKTDVQSAPLAWIDVPENRARSFDPDEAAGLASVIASAGLLHPIRVRAVGNRYSLVAGRKRLEACRLLGWNAIPVTISNATTNDEARLEEVLENLAGFDLNKLDRCQHLYELKQVYERLHPEAKRGGDRKSEIKTQKLRLDTESEEAFGFTAATAEKIGMSRRAIELAVKIWTDLSPASRHRCQGTWLADHQAGLKQLAEQTPADQAKVLDLLFATPPRATNVPDALTILSNGRVLTHVERKVAAVNDTLSKLPAQVAATVASAHVDARLAELQKSIATLSKFFGGLKDDELDTVVSEHEERIIASLKRRGRI</sequence>
<dbReference type="Pfam" id="PF02195">
    <property type="entry name" value="ParB_N"/>
    <property type="match status" value="1"/>
</dbReference>
<dbReference type="Gene3D" id="3.90.1530.30">
    <property type="match status" value="1"/>
</dbReference>
<feature type="domain" description="ParB-like N-terminal" evidence="1">
    <location>
        <begin position="19"/>
        <end position="108"/>
    </location>
</feature>
<dbReference type="InterPro" id="IPR036086">
    <property type="entry name" value="ParB/Sulfiredoxin_sf"/>
</dbReference>